<keyword evidence="9" id="KW-0251">Elongation factor</keyword>
<dbReference type="GO" id="GO:0006354">
    <property type="term" value="P:DNA-templated transcription elongation"/>
    <property type="evidence" value="ECO:0007669"/>
    <property type="project" value="TreeGrafter"/>
</dbReference>
<dbReference type="AlphaFoldDB" id="A0A1I4QTX4"/>
<dbReference type="Proteomes" id="UP000199611">
    <property type="component" value="Unassembled WGS sequence"/>
</dbReference>
<evidence type="ECO:0000256" key="5">
    <source>
        <dbReference type="ARBA" id="ARBA00023163"/>
    </source>
</evidence>
<dbReference type="InterPro" id="IPR001437">
    <property type="entry name" value="Tscrpt_elong_fac_GreA/B_C"/>
</dbReference>
<sequence length="167" mass="18950">MPVDKVIITREGFLRLIDKLNHLYHVVRPQVIEELQEARAFGVNVHNLQYINARERQLMLQRKIHELESKIEKSEVLVGSTFYCKRVFIGTVVEIENVETGERTTYCLVGPYESDVSNGKLASDSPVGRALLGKFEGEEVFVETPAGIRHYKICSINVPDTSCPNEC</sequence>
<reference evidence="9 10" key="1">
    <citation type="submission" date="2016-10" db="EMBL/GenBank/DDBJ databases">
        <authorList>
            <person name="de Groot N.N."/>
        </authorList>
    </citation>
    <scope>NUCLEOTIDE SEQUENCE [LARGE SCALE GENOMIC DNA]</scope>
    <source>
        <strain evidence="9 10">DSM 9990</strain>
    </source>
</reference>
<dbReference type="InterPro" id="IPR023459">
    <property type="entry name" value="Tscrpt_elong_fac_GreA/B_fam"/>
</dbReference>
<keyword evidence="9" id="KW-0648">Protein biosynthesis</keyword>
<dbReference type="SUPFAM" id="SSF54534">
    <property type="entry name" value="FKBP-like"/>
    <property type="match status" value="1"/>
</dbReference>
<evidence type="ECO:0000256" key="1">
    <source>
        <dbReference type="ARBA" id="ARBA00008213"/>
    </source>
</evidence>
<organism evidence="9 10">
    <name type="scientific">Thermodesulforhabdus norvegica</name>
    <dbReference type="NCBI Taxonomy" id="39841"/>
    <lineage>
        <taxon>Bacteria</taxon>
        <taxon>Pseudomonadati</taxon>
        <taxon>Thermodesulfobacteriota</taxon>
        <taxon>Syntrophobacteria</taxon>
        <taxon>Syntrophobacterales</taxon>
        <taxon>Thermodesulforhabdaceae</taxon>
        <taxon>Thermodesulforhabdus</taxon>
    </lineage>
</organism>
<dbReference type="PIRSF" id="PIRSF006092">
    <property type="entry name" value="GreA_GreB"/>
    <property type="match status" value="1"/>
</dbReference>
<keyword evidence="10" id="KW-1185">Reference proteome</keyword>
<evidence type="ECO:0000256" key="3">
    <source>
        <dbReference type="ARBA" id="ARBA00023015"/>
    </source>
</evidence>
<evidence type="ECO:0000313" key="10">
    <source>
        <dbReference type="Proteomes" id="UP000199611"/>
    </source>
</evidence>
<keyword evidence="3" id="KW-0805">Transcription regulation</keyword>
<dbReference type="PANTHER" id="PTHR30437:SF4">
    <property type="entry name" value="TRANSCRIPTION ELONGATION FACTOR GREA"/>
    <property type="match status" value="1"/>
</dbReference>
<evidence type="ECO:0000313" key="9">
    <source>
        <dbReference type="EMBL" id="SFM43481.1"/>
    </source>
</evidence>
<accession>A0A1I4QTX4</accession>
<dbReference type="FunFam" id="1.10.287.180:FF:000001">
    <property type="entry name" value="Transcription elongation factor GreA"/>
    <property type="match status" value="1"/>
</dbReference>
<feature type="domain" description="Transcription elongation factor GreA/GreB C-terminal" evidence="7">
    <location>
        <begin position="85"/>
        <end position="157"/>
    </location>
</feature>
<dbReference type="GO" id="GO:0032784">
    <property type="term" value="P:regulation of DNA-templated transcription elongation"/>
    <property type="evidence" value="ECO:0007669"/>
    <property type="project" value="InterPro"/>
</dbReference>
<evidence type="ECO:0000256" key="2">
    <source>
        <dbReference type="ARBA" id="ARBA00013729"/>
    </source>
</evidence>
<gene>
    <name evidence="9" type="ORF">SAMN05660836_00221</name>
</gene>
<evidence type="ECO:0000256" key="6">
    <source>
        <dbReference type="ARBA" id="ARBA00030776"/>
    </source>
</evidence>
<proteinExistence type="inferred from homology"/>
<feature type="domain" description="Transcription elongation factor GreA/GreB N-terminal" evidence="8">
    <location>
        <begin position="6"/>
        <end position="76"/>
    </location>
</feature>
<protein>
    <recommendedName>
        <fullName evidence="2">Transcription elongation factor GreA</fullName>
    </recommendedName>
    <alternativeName>
        <fullName evidence="6">Transcript cleavage factor GreA</fullName>
    </alternativeName>
</protein>
<comment type="similarity">
    <text evidence="1">Belongs to the GreA/GreB family.</text>
</comment>
<dbReference type="FunFam" id="3.10.50.30:FF:000001">
    <property type="entry name" value="Transcription elongation factor GreA"/>
    <property type="match status" value="1"/>
</dbReference>
<name>A0A1I4QTX4_9BACT</name>
<dbReference type="EMBL" id="FOUU01000001">
    <property type="protein sequence ID" value="SFM43481.1"/>
    <property type="molecule type" value="Genomic_DNA"/>
</dbReference>
<dbReference type="STRING" id="39841.SAMN05660836_00221"/>
<keyword evidence="5" id="KW-0804">Transcription</keyword>
<dbReference type="GO" id="GO:0003677">
    <property type="term" value="F:DNA binding"/>
    <property type="evidence" value="ECO:0007669"/>
    <property type="project" value="UniProtKB-KW"/>
</dbReference>
<dbReference type="Gene3D" id="3.10.50.30">
    <property type="entry name" value="Transcription elongation factor, GreA/GreB, C-terminal domain"/>
    <property type="match status" value="1"/>
</dbReference>
<dbReference type="SUPFAM" id="SSF46557">
    <property type="entry name" value="GreA transcript cleavage protein, N-terminal domain"/>
    <property type="match status" value="1"/>
</dbReference>
<dbReference type="Pfam" id="PF01272">
    <property type="entry name" value="GreA_GreB"/>
    <property type="match status" value="1"/>
</dbReference>
<dbReference type="Gene3D" id="1.10.287.180">
    <property type="entry name" value="Transcription elongation factor, GreA/GreB, N-terminal domain"/>
    <property type="match status" value="1"/>
</dbReference>
<dbReference type="InterPro" id="IPR036953">
    <property type="entry name" value="GreA/GreB_C_sf"/>
</dbReference>
<dbReference type="Pfam" id="PF03449">
    <property type="entry name" value="GreA_GreB_N"/>
    <property type="match status" value="1"/>
</dbReference>
<dbReference type="PANTHER" id="PTHR30437">
    <property type="entry name" value="TRANSCRIPTION ELONGATION FACTOR GREA"/>
    <property type="match status" value="1"/>
</dbReference>
<dbReference type="GO" id="GO:0070063">
    <property type="term" value="F:RNA polymerase binding"/>
    <property type="evidence" value="ECO:0007669"/>
    <property type="project" value="InterPro"/>
</dbReference>
<dbReference type="GO" id="GO:0003746">
    <property type="term" value="F:translation elongation factor activity"/>
    <property type="evidence" value="ECO:0007669"/>
    <property type="project" value="UniProtKB-KW"/>
</dbReference>
<dbReference type="InterPro" id="IPR022691">
    <property type="entry name" value="Tscrpt_elong_fac_GreA/B_N"/>
</dbReference>
<evidence type="ECO:0000259" key="7">
    <source>
        <dbReference type="Pfam" id="PF01272"/>
    </source>
</evidence>
<dbReference type="InterPro" id="IPR036805">
    <property type="entry name" value="Tscrpt_elong_fac_GreA/B_N_sf"/>
</dbReference>
<evidence type="ECO:0000259" key="8">
    <source>
        <dbReference type="Pfam" id="PF03449"/>
    </source>
</evidence>
<dbReference type="RefSeq" id="WP_093392804.1">
    <property type="nucleotide sequence ID" value="NZ_FOUU01000001.1"/>
</dbReference>
<keyword evidence="4" id="KW-0238">DNA-binding</keyword>
<evidence type="ECO:0000256" key="4">
    <source>
        <dbReference type="ARBA" id="ARBA00023125"/>
    </source>
</evidence>
<dbReference type="OrthoDB" id="9808774at2"/>